<comment type="subcellular location">
    <subcellularLocation>
        <location evidence="3">Cytoplasm</location>
    </subcellularLocation>
</comment>
<dbReference type="Gene3D" id="3.30.450.20">
    <property type="entry name" value="PAS domain"/>
    <property type="match status" value="1"/>
</dbReference>
<feature type="domain" description="Response regulatory" evidence="18">
    <location>
        <begin position="491"/>
        <end position="606"/>
    </location>
</feature>
<dbReference type="InterPro" id="IPR003594">
    <property type="entry name" value="HATPase_dom"/>
</dbReference>
<dbReference type="InterPro" id="IPR000014">
    <property type="entry name" value="PAS"/>
</dbReference>
<dbReference type="PANTHER" id="PTHR24421">
    <property type="entry name" value="NITRATE/NITRITE SENSOR PROTEIN NARX-RELATED"/>
    <property type="match status" value="1"/>
</dbReference>
<evidence type="ECO:0000256" key="13">
    <source>
        <dbReference type="ARBA" id="ARBA00023014"/>
    </source>
</evidence>
<dbReference type="PROSITE" id="PS50112">
    <property type="entry name" value="PAS"/>
    <property type="match status" value="1"/>
</dbReference>
<evidence type="ECO:0000256" key="6">
    <source>
        <dbReference type="ARBA" id="ARBA00022485"/>
    </source>
</evidence>
<dbReference type="SUPFAM" id="SSF55785">
    <property type="entry name" value="PYP-like sensor domain (PAS domain)"/>
    <property type="match status" value="1"/>
</dbReference>
<dbReference type="CDD" id="cd00130">
    <property type="entry name" value="PAS"/>
    <property type="match status" value="1"/>
</dbReference>
<dbReference type="Pfam" id="PF00989">
    <property type="entry name" value="PAS"/>
    <property type="match status" value="1"/>
</dbReference>
<feature type="domain" description="PAS" evidence="19">
    <location>
        <begin position="144"/>
        <end position="188"/>
    </location>
</feature>
<evidence type="ECO:0000256" key="12">
    <source>
        <dbReference type="ARBA" id="ARBA00023012"/>
    </source>
</evidence>
<dbReference type="GO" id="GO:0046983">
    <property type="term" value="F:protein dimerization activity"/>
    <property type="evidence" value="ECO:0007669"/>
    <property type="project" value="InterPro"/>
</dbReference>
<dbReference type="Pfam" id="PF07730">
    <property type="entry name" value="HisKA_3"/>
    <property type="match status" value="1"/>
</dbReference>
<evidence type="ECO:0000256" key="10">
    <source>
        <dbReference type="ARBA" id="ARBA00022777"/>
    </source>
</evidence>
<dbReference type="SMART" id="SM00387">
    <property type="entry name" value="HATPase_c"/>
    <property type="match status" value="1"/>
</dbReference>
<dbReference type="EC" id="2.7.13.3" evidence="4"/>
<evidence type="ECO:0000256" key="3">
    <source>
        <dbReference type="ARBA" id="ARBA00004496"/>
    </source>
</evidence>
<evidence type="ECO:0000256" key="5">
    <source>
        <dbReference type="ARBA" id="ARBA00017322"/>
    </source>
</evidence>
<keyword evidence="6" id="KW-0004">4Fe-4S</keyword>
<evidence type="ECO:0000256" key="14">
    <source>
        <dbReference type="ARBA" id="ARBA00024827"/>
    </source>
</evidence>
<keyword evidence="16" id="KW-0597">Phosphoprotein</keyword>
<keyword evidence="8 20" id="KW-0808">Transferase</keyword>
<keyword evidence="11" id="KW-0408">Iron</keyword>
<dbReference type="GO" id="GO:0000155">
    <property type="term" value="F:phosphorelay sensor kinase activity"/>
    <property type="evidence" value="ECO:0007669"/>
    <property type="project" value="InterPro"/>
</dbReference>
<dbReference type="InterPro" id="IPR035965">
    <property type="entry name" value="PAS-like_dom_sf"/>
</dbReference>
<dbReference type="SMART" id="SM00448">
    <property type="entry name" value="REC"/>
    <property type="match status" value="1"/>
</dbReference>
<dbReference type="InterPro" id="IPR001789">
    <property type="entry name" value="Sig_transdc_resp-reg_receiver"/>
</dbReference>
<evidence type="ECO:0000313" key="20">
    <source>
        <dbReference type="EMBL" id="TWT77424.1"/>
    </source>
</evidence>
<feature type="modified residue" description="4-aspartylphosphate" evidence="16">
    <location>
        <position position="542"/>
    </location>
</feature>
<evidence type="ECO:0000256" key="7">
    <source>
        <dbReference type="ARBA" id="ARBA00022490"/>
    </source>
</evidence>
<keyword evidence="7" id="KW-0963">Cytoplasm</keyword>
<dbReference type="GO" id="GO:0046872">
    <property type="term" value="F:metal ion binding"/>
    <property type="evidence" value="ECO:0007669"/>
    <property type="project" value="UniProtKB-KW"/>
</dbReference>
<comment type="catalytic activity">
    <reaction evidence="1">
        <text>ATP + protein L-histidine = ADP + protein N-phospho-L-histidine.</text>
        <dbReference type="EC" id="2.7.13.3"/>
    </reaction>
</comment>
<dbReference type="GO" id="GO:0005737">
    <property type="term" value="C:cytoplasm"/>
    <property type="evidence" value="ECO:0007669"/>
    <property type="project" value="UniProtKB-SubCell"/>
</dbReference>
<dbReference type="Gene3D" id="3.30.565.10">
    <property type="entry name" value="Histidine kinase-like ATPase, C-terminal domain"/>
    <property type="match status" value="1"/>
</dbReference>
<dbReference type="OrthoDB" id="275810at2"/>
<evidence type="ECO:0000259" key="19">
    <source>
        <dbReference type="PROSITE" id="PS50112"/>
    </source>
</evidence>
<evidence type="ECO:0000259" key="18">
    <source>
        <dbReference type="PROSITE" id="PS50110"/>
    </source>
</evidence>
<evidence type="ECO:0000256" key="15">
    <source>
        <dbReference type="ARBA" id="ARBA00030800"/>
    </source>
</evidence>
<dbReference type="EMBL" id="SJPO01000004">
    <property type="protein sequence ID" value="TWT77424.1"/>
    <property type="molecule type" value="Genomic_DNA"/>
</dbReference>
<dbReference type="InterPro" id="IPR004358">
    <property type="entry name" value="Sig_transdc_His_kin-like_C"/>
</dbReference>
<dbReference type="PANTHER" id="PTHR24421:SF58">
    <property type="entry name" value="SIGNAL TRANSDUCTION HISTIDINE-PROTEIN KINASE_PHOSPHATASE UHPB"/>
    <property type="match status" value="1"/>
</dbReference>
<dbReference type="Gene3D" id="1.20.5.1930">
    <property type="match status" value="1"/>
</dbReference>
<dbReference type="NCBIfam" id="TIGR00229">
    <property type="entry name" value="sensory_box"/>
    <property type="match status" value="1"/>
</dbReference>
<dbReference type="GO" id="GO:0016020">
    <property type="term" value="C:membrane"/>
    <property type="evidence" value="ECO:0007669"/>
    <property type="project" value="InterPro"/>
</dbReference>
<comment type="function">
    <text evidence="14">Member of the two-component regulatory system NreB/NreC involved in the control of dissimilatory nitrate/nitrite reduction in response to oxygen. NreB functions as a direct oxygen sensor histidine kinase which is autophosphorylated, in the absence of oxygen, probably at the conserved histidine residue, and transfers its phosphate group probably to a conserved aspartate residue of NreC. NreB/NreC activates the expression of the nitrate (narGHJI) and nitrite (nir) reductase operons, as well as the putative nitrate transporter gene narT.</text>
</comment>
<name>A0A5C5YR56_9BACT</name>
<protein>
    <recommendedName>
        <fullName evidence="5">Oxygen sensor histidine kinase NreB</fullName>
        <ecNumber evidence="4">2.7.13.3</ecNumber>
    </recommendedName>
    <alternativeName>
        <fullName evidence="15">Nitrogen regulation protein B</fullName>
    </alternativeName>
</protein>
<dbReference type="AlphaFoldDB" id="A0A5C5YR56"/>
<comment type="caution">
    <text evidence="20">The sequence shown here is derived from an EMBL/GenBank/DDBJ whole genome shotgun (WGS) entry which is preliminary data.</text>
</comment>
<dbReference type="CDD" id="cd17535">
    <property type="entry name" value="REC_NarL-like"/>
    <property type="match status" value="1"/>
</dbReference>
<organism evidence="20 21">
    <name type="scientific">Posidoniimonas polymericola</name>
    <dbReference type="NCBI Taxonomy" id="2528002"/>
    <lineage>
        <taxon>Bacteria</taxon>
        <taxon>Pseudomonadati</taxon>
        <taxon>Planctomycetota</taxon>
        <taxon>Planctomycetia</taxon>
        <taxon>Pirellulales</taxon>
        <taxon>Lacipirellulaceae</taxon>
        <taxon>Posidoniimonas</taxon>
    </lineage>
</organism>
<dbReference type="InterPro" id="IPR058245">
    <property type="entry name" value="NreC/VraR/RcsB-like_REC"/>
</dbReference>
<dbReference type="RefSeq" id="WP_146586552.1">
    <property type="nucleotide sequence ID" value="NZ_SJPO01000004.1"/>
</dbReference>
<dbReference type="PRINTS" id="PR00344">
    <property type="entry name" value="BCTRLSENSOR"/>
</dbReference>
<dbReference type="InterPro" id="IPR011006">
    <property type="entry name" value="CheY-like_superfamily"/>
</dbReference>
<accession>A0A5C5YR56</accession>
<evidence type="ECO:0000259" key="17">
    <source>
        <dbReference type="PROSITE" id="PS50109"/>
    </source>
</evidence>
<dbReference type="InterPro" id="IPR013767">
    <property type="entry name" value="PAS_fold"/>
</dbReference>
<keyword evidence="10 20" id="KW-0418">Kinase</keyword>
<dbReference type="Gene3D" id="3.40.50.2300">
    <property type="match status" value="1"/>
</dbReference>
<proteinExistence type="predicted"/>
<dbReference type="SMART" id="SM00091">
    <property type="entry name" value="PAS"/>
    <property type="match status" value="1"/>
</dbReference>
<dbReference type="Proteomes" id="UP000318478">
    <property type="component" value="Unassembled WGS sequence"/>
</dbReference>
<dbReference type="InterPro" id="IPR011712">
    <property type="entry name" value="Sig_transdc_His_kin_sub3_dim/P"/>
</dbReference>
<evidence type="ECO:0000256" key="8">
    <source>
        <dbReference type="ARBA" id="ARBA00022679"/>
    </source>
</evidence>
<evidence type="ECO:0000313" key="21">
    <source>
        <dbReference type="Proteomes" id="UP000318478"/>
    </source>
</evidence>
<dbReference type="InterPro" id="IPR036890">
    <property type="entry name" value="HATPase_C_sf"/>
</dbReference>
<dbReference type="InterPro" id="IPR005467">
    <property type="entry name" value="His_kinase_dom"/>
</dbReference>
<dbReference type="SUPFAM" id="SSF55874">
    <property type="entry name" value="ATPase domain of HSP90 chaperone/DNA topoisomerase II/histidine kinase"/>
    <property type="match status" value="1"/>
</dbReference>
<dbReference type="InterPro" id="IPR050482">
    <property type="entry name" value="Sensor_HK_TwoCompSys"/>
</dbReference>
<dbReference type="GO" id="GO:0006355">
    <property type="term" value="P:regulation of DNA-templated transcription"/>
    <property type="evidence" value="ECO:0007669"/>
    <property type="project" value="InterPro"/>
</dbReference>
<keyword evidence="21" id="KW-1185">Reference proteome</keyword>
<gene>
    <name evidence="20" type="primary">nreB</name>
    <name evidence="20" type="ORF">Pla123a_20850</name>
</gene>
<evidence type="ECO:0000256" key="16">
    <source>
        <dbReference type="PROSITE-ProRule" id="PRU00169"/>
    </source>
</evidence>
<feature type="domain" description="Histidine kinase" evidence="17">
    <location>
        <begin position="271"/>
        <end position="470"/>
    </location>
</feature>
<evidence type="ECO:0000256" key="9">
    <source>
        <dbReference type="ARBA" id="ARBA00022723"/>
    </source>
</evidence>
<reference evidence="20 21" key="1">
    <citation type="submission" date="2019-02" db="EMBL/GenBank/DDBJ databases">
        <title>Deep-cultivation of Planctomycetes and their phenomic and genomic characterization uncovers novel biology.</title>
        <authorList>
            <person name="Wiegand S."/>
            <person name="Jogler M."/>
            <person name="Boedeker C."/>
            <person name="Pinto D."/>
            <person name="Vollmers J."/>
            <person name="Rivas-Marin E."/>
            <person name="Kohn T."/>
            <person name="Peeters S.H."/>
            <person name="Heuer A."/>
            <person name="Rast P."/>
            <person name="Oberbeckmann S."/>
            <person name="Bunk B."/>
            <person name="Jeske O."/>
            <person name="Meyerdierks A."/>
            <person name="Storesund J.E."/>
            <person name="Kallscheuer N."/>
            <person name="Luecker S."/>
            <person name="Lage O.M."/>
            <person name="Pohl T."/>
            <person name="Merkel B.J."/>
            <person name="Hornburger P."/>
            <person name="Mueller R.-W."/>
            <person name="Bruemmer F."/>
            <person name="Labrenz M."/>
            <person name="Spormann A.M."/>
            <person name="Op Den Camp H."/>
            <person name="Overmann J."/>
            <person name="Amann R."/>
            <person name="Jetten M.S.M."/>
            <person name="Mascher T."/>
            <person name="Medema M.H."/>
            <person name="Devos D.P."/>
            <person name="Kaster A.-K."/>
            <person name="Ovreas L."/>
            <person name="Rohde M."/>
            <person name="Galperin M.Y."/>
            <person name="Jogler C."/>
        </authorList>
    </citation>
    <scope>NUCLEOTIDE SEQUENCE [LARGE SCALE GENOMIC DNA]</scope>
    <source>
        <strain evidence="20 21">Pla123a</strain>
    </source>
</reference>
<dbReference type="Pfam" id="PF00072">
    <property type="entry name" value="Response_reg"/>
    <property type="match status" value="1"/>
</dbReference>
<keyword evidence="9" id="KW-0479">Metal-binding</keyword>
<comment type="cofactor">
    <cofactor evidence="2">
        <name>[4Fe-4S] cluster</name>
        <dbReference type="ChEBI" id="CHEBI:49883"/>
    </cofactor>
</comment>
<dbReference type="CDD" id="cd16917">
    <property type="entry name" value="HATPase_UhpB-NarQ-NarX-like"/>
    <property type="match status" value="1"/>
</dbReference>
<evidence type="ECO:0000256" key="4">
    <source>
        <dbReference type="ARBA" id="ARBA00012438"/>
    </source>
</evidence>
<dbReference type="GO" id="GO:0051539">
    <property type="term" value="F:4 iron, 4 sulfur cluster binding"/>
    <property type="evidence" value="ECO:0007669"/>
    <property type="project" value="UniProtKB-KW"/>
</dbReference>
<keyword evidence="13" id="KW-0411">Iron-sulfur</keyword>
<dbReference type="PROSITE" id="PS50110">
    <property type="entry name" value="RESPONSE_REGULATORY"/>
    <property type="match status" value="1"/>
</dbReference>
<keyword evidence="12" id="KW-0902">Two-component regulatory system</keyword>
<dbReference type="Pfam" id="PF02518">
    <property type="entry name" value="HATPase_c"/>
    <property type="match status" value="1"/>
</dbReference>
<dbReference type="PROSITE" id="PS50109">
    <property type="entry name" value="HIS_KIN"/>
    <property type="match status" value="1"/>
</dbReference>
<dbReference type="SUPFAM" id="SSF52172">
    <property type="entry name" value="CheY-like"/>
    <property type="match status" value="1"/>
</dbReference>
<sequence length="606" mass="66623">MHEESGGDSIDLATTLADLNIAIAGSDYQTTSAVRGQLIDAGALSHRLLVCKSRPLGSRDCDIALLCVDSARQSEAHYWLDELADCDYPVVVLSDRVAADVISSSLGGTVDDYITWDENTPSLLRRGVLHAVDRHELRRDMRQQNERLLSVVNSTADGILVVNDQGAIRFANPAASAMLGLPADDLIGSPFGFPVVSGEHAELELRRPGGESLAAELRISSITWEHRGALLIALRDISERKRIAEQQRRHHERVRQLTNEISRSEERERRRLARVLHDDLQQLLVAARMSVSAASKSAEVEAIHRELEHTLELLEESVRVSRSLTSELTPTVLDDLGLGPALEWLCRLNKERYGLDVTLSGDLKIQAPSEDLRGFLFQAARELLFNAVKHAAGAPVTVDVSRLDHGHIRLEVRDRGPGFDPRTLDQVDLDAGGFGLFHMRQRIEHYDGCMQIESQPGSGARFIITAPIEAPSEASPADRERPEPSATTLRRVVLIDDSRAVRHMYSRLLGTEHGVEVVGAAATGLEGLRMVRELTPDVVLSDISLPDIDGRDLVARLRQEHPQVRVVGLSMHSREDVAASLLAAGAAAYARKDEPLETIVEAIMGR</sequence>
<evidence type="ECO:0000256" key="11">
    <source>
        <dbReference type="ARBA" id="ARBA00023004"/>
    </source>
</evidence>
<evidence type="ECO:0000256" key="2">
    <source>
        <dbReference type="ARBA" id="ARBA00001966"/>
    </source>
</evidence>
<evidence type="ECO:0000256" key="1">
    <source>
        <dbReference type="ARBA" id="ARBA00000085"/>
    </source>
</evidence>